<dbReference type="Pfam" id="PF04499">
    <property type="entry name" value="SAPS"/>
    <property type="match status" value="1"/>
</dbReference>
<evidence type="ECO:0000256" key="1">
    <source>
        <dbReference type="ARBA" id="ARBA00006180"/>
    </source>
</evidence>
<evidence type="ECO:0000313" key="5">
    <source>
        <dbReference type="Proteomes" id="UP000269721"/>
    </source>
</evidence>
<dbReference type="EMBL" id="KZ999569">
    <property type="protein sequence ID" value="RKO84944.1"/>
    <property type="molecule type" value="Genomic_DNA"/>
</dbReference>
<dbReference type="InterPro" id="IPR007587">
    <property type="entry name" value="SAPS"/>
</dbReference>
<proteinExistence type="inferred from homology"/>
<keyword evidence="2" id="KW-0131">Cell cycle</keyword>
<feature type="compositionally biased region" description="Basic and acidic residues" evidence="3">
    <location>
        <begin position="216"/>
        <end position="227"/>
    </location>
</feature>
<dbReference type="PANTHER" id="PTHR12634">
    <property type="entry name" value="SIT4 YEAST -ASSOCIATING PROTEIN-RELATED"/>
    <property type="match status" value="1"/>
</dbReference>
<sequence length="524" mass="57069">THNTASQALLDIIAVSYQNTSPQEQVLQGGPPMMNEMTYSNSIGGNKLVEELKSEATMVRLVTYMLDRSAPNTSTTLTNGINIIIELIRRYCSEIEQAEMQLHHSQGQRTIPPSPSPEKLMSLATDLNDLLRVLGDKLLLFAELLDSPRHPGQVNTTIGLQTPLGSERLKTCELFAEILHLQYLYTSSPLFEKLALVAQEWGAAVPPEATPTAAPKEPEEKKEEGATAEHAIVVDAPPPAPAPVVRPVPSTSVANELVSITDKFISAKILPVCLDLFFNFPWNNFLHSVVYDMIAKVFNTYSFTSTATQPRSPTAGAEGDDGIPKQVLPKSVEAQMITVKLSVRKLVLSIFVEGLLTDRITAAQRQNDFEIEQPKGVRLGFMGHLTYISDEVCKLIEKCGIEFGDDIKELMTSDTWLDYVSGILRETKERDRQALGGARPASGQQQQQHQLPLVTGIGGFSGGLEDSDVGSAALRKSVGEASAPGRAVDDDDAPGGEVFVSDGDVASDQVRSTPDSWREEASWD</sequence>
<dbReference type="GO" id="GO:0019888">
    <property type="term" value="F:protein phosphatase regulator activity"/>
    <property type="evidence" value="ECO:0007669"/>
    <property type="project" value="TreeGrafter"/>
</dbReference>
<reference evidence="5" key="1">
    <citation type="journal article" date="2018" name="Nat. Microbiol.">
        <title>Leveraging single-cell genomics to expand the fungal tree of life.</title>
        <authorList>
            <person name="Ahrendt S.R."/>
            <person name="Quandt C.A."/>
            <person name="Ciobanu D."/>
            <person name="Clum A."/>
            <person name="Salamov A."/>
            <person name="Andreopoulos B."/>
            <person name="Cheng J.F."/>
            <person name="Woyke T."/>
            <person name="Pelin A."/>
            <person name="Henrissat B."/>
            <person name="Reynolds N.K."/>
            <person name="Benny G.L."/>
            <person name="Smith M.E."/>
            <person name="James T.Y."/>
            <person name="Grigoriev I.V."/>
        </authorList>
    </citation>
    <scope>NUCLEOTIDE SEQUENCE [LARGE SCALE GENOMIC DNA]</scope>
</reference>
<keyword evidence="5" id="KW-1185">Reference proteome</keyword>
<dbReference type="AlphaFoldDB" id="A0A4P9VYW0"/>
<dbReference type="Proteomes" id="UP000269721">
    <property type="component" value="Unassembled WGS sequence"/>
</dbReference>
<protein>
    <submittedName>
        <fullName evidence="4">SIT4 phosphatase-associated protein-domain-containing protein</fullName>
    </submittedName>
</protein>
<name>A0A4P9VYW0_9FUNG</name>
<dbReference type="GO" id="GO:0019903">
    <property type="term" value="F:protein phosphatase binding"/>
    <property type="evidence" value="ECO:0007669"/>
    <property type="project" value="InterPro"/>
</dbReference>
<feature type="region of interest" description="Disordered" evidence="3">
    <location>
        <begin position="475"/>
        <end position="524"/>
    </location>
</feature>
<gene>
    <name evidence="4" type="ORF">BDK51DRAFT_35213</name>
</gene>
<dbReference type="OrthoDB" id="295029at2759"/>
<evidence type="ECO:0000256" key="2">
    <source>
        <dbReference type="ARBA" id="ARBA00023306"/>
    </source>
</evidence>
<dbReference type="GO" id="GO:0005634">
    <property type="term" value="C:nucleus"/>
    <property type="evidence" value="ECO:0007669"/>
    <property type="project" value="TreeGrafter"/>
</dbReference>
<organism evidence="4 5">
    <name type="scientific">Blyttiomyces helicus</name>
    <dbReference type="NCBI Taxonomy" id="388810"/>
    <lineage>
        <taxon>Eukaryota</taxon>
        <taxon>Fungi</taxon>
        <taxon>Fungi incertae sedis</taxon>
        <taxon>Chytridiomycota</taxon>
        <taxon>Chytridiomycota incertae sedis</taxon>
        <taxon>Chytridiomycetes</taxon>
        <taxon>Chytridiomycetes incertae sedis</taxon>
        <taxon>Blyttiomyces</taxon>
    </lineage>
</organism>
<comment type="similarity">
    <text evidence="1">Belongs to the SAPS family.</text>
</comment>
<dbReference type="GO" id="GO:0005829">
    <property type="term" value="C:cytosol"/>
    <property type="evidence" value="ECO:0007669"/>
    <property type="project" value="TreeGrafter"/>
</dbReference>
<evidence type="ECO:0000313" key="4">
    <source>
        <dbReference type="EMBL" id="RKO84944.1"/>
    </source>
</evidence>
<feature type="region of interest" description="Disordered" evidence="3">
    <location>
        <begin position="207"/>
        <end position="227"/>
    </location>
</feature>
<dbReference type="PANTHER" id="PTHR12634:SF8">
    <property type="entry name" value="FIERY MOUNTAIN, ISOFORM D"/>
    <property type="match status" value="1"/>
</dbReference>
<feature type="non-terminal residue" evidence="4">
    <location>
        <position position="1"/>
    </location>
</feature>
<evidence type="ECO:0000256" key="3">
    <source>
        <dbReference type="SAM" id="MobiDB-lite"/>
    </source>
</evidence>
<accession>A0A4P9VYW0</accession>